<evidence type="ECO:0000313" key="3">
    <source>
        <dbReference type="Proteomes" id="UP000632849"/>
    </source>
</evidence>
<organism evidence="2 3">
    <name type="scientific">Streptomyces filamentosus</name>
    <name type="common">Streptomyces roseosporus</name>
    <dbReference type="NCBI Taxonomy" id="67294"/>
    <lineage>
        <taxon>Bacteria</taxon>
        <taxon>Bacillati</taxon>
        <taxon>Actinomycetota</taxon>
        <taxon>Actinomycetes</taxon>
        <taxon>Kitasatosporales</taxon>
        <taxon>Streptomycetaceae</taxon>
        <taxon>Streptomyces</taxon>
    </lineage>
</organism>
<reference evidence="2" key="1">
    <citation type="journal article" date="2014" name="Int. J. Syst. Evol. Microbiol.">
        <title>Complete genome sequence of Corynebacterium casei LMG S-19264T (=DSM 44701T), isolated from a smear-ripened cheese.</title>
        <authorList>
            <consortium name="US DOE Joint Genome Institute (JGI-PGF)"/>
            <person name="Walter F."/>
            <person name="Albersmeier A."/>
            <person name="Kalinowski J."/>
            <person name="Ruckert C."/>
        </authorList>
    </citation>
    <scope>NUCLEOTIDE SEQUENCE</scope>
    <source>
        <strain evidence="2">JCM 4122</strain>
    </source>
</reference>
<dbReference type="AlphaFoldDB" id="A0A919ERS3"/>
<protein>
    <submittedName>
        <fullName evidence="2">Uncharacterized protein</fullName>
    </submittedName>
</protein>
<evidence type="ECO:0000256" key="1">
    <source>
        <dbReference type="SAM" id="MobiDB-lite"/>
    </source>
</evidence>
<feature type="compositionally biased region" description="Gly residues" evidence="1">
    <location>
        <begin position="8"/>
        <end position="32"/>
    </location>
</feature>
<feature type="compositionally biased region" description="Basic and acidic residues" evidence="1">
    <location>
        <begin position="34"/>
        <end position="47"/>
    </location>
</feature>
<name>A0A919ERS3_STRFL</name>
<feature type="region of interest" description="Disordered" evidence="1">
    <location>
        <begin position="1"/>
        <end position="81"/>
    </location>
</feature>
<accession>A0A919ERS3</accession>
<keyword evidence="3" id="KW-1185">Reference proteome</keyword>
<comment type="caution">
    <text evidence="2">The sequence shown here is derived from an EMBL/GenBank/DDBJ whole genome shotgun (WGS) entry which is preliminary data.</text>
</comment>
<dbReference type="Proteomes" id="UP000632849">
    <property type="component" value="Unassembled WGS sequence"/>
</dbReference>
<feature type="compositionally biased region" description="Low complexity" evidence="1">
    <location>
        <begin position="71"/>
        <end position="81"/>
    </location>
</feature>
<reference evidence="2" key="2">
    <citation type="submission" date="2020-09" db="EMBL/GenBank/DDBJ databases">
        <authorList>
            <person name="Sun Q."/>
            <person name="Ohkuma M."/>
        </authorList>
    </citation>
    <scope>NUCLEOTIDE SEQUENCE</scope>
    <source>
        <strain evidence="2">JCM 4122</strain>
    </source>
</reference>
<sequence length="81" mass="7945">MGVFPEGFGQGFGPGADGGSGRSRGGRAQEGGEGGEKDGGKGRKGATERVTWVTSGREPVAGADRGGRGVTGVVARGRQVG</sequence>
<proteinExistence type="predicted"/>
<dbReference type="EMBL" id="BNBE01000003">
    <property type="protein sequence ID" value="GHG20527.1"/>
    <property type="molecule type" value="Genomic_DNA"/>
</dbReference>
<evidence type="ECO:0000313" key="2">
    <source>
        <dbReference type="EMBL" id="GHG20527.1"/>
    </source>
</evidence>
<gene>
    <name evidence="2" type="ORF">GCM10017667_64650</name>
</gene>